<sequence length="103" mass="12269">MKVKCINPKLTKIPLPKVQETRELSVFWCDDGWSYIPQKSIRRKFMSDSATDIAEYIEEVWSGLVPGRVLYDEKLMFTTYQSKRKMWMESTFDYKELFVEEGP</sequence>
<evidence type="ECO:0000313" key="1">
    <source>
        <dbReference type="EMBL" id="QHT03699.1"/>
    </source>
</evidence>
<accession>A0A6C0CJ52</accession>
<proteinExistence type="predicted"/>
<dbReference type="EMBL" id="MN739416">
    <property type="protein sequence ID" value="QHT03699.1"/>
    <property type="molecule type" value="Genomic_DNA"/>
</dbReference>
<dbReference type="AlphaFoldDB" id="A0A6C0CJ52"/>
<protein>
    <submittedName>
        <fullName evidence="1">Uncharacterized protein</fullName>
    </submittedName>
</protein>
<organism evidence="1">
    <name type="scientific">viral metagenome</name>
    <dbReference type="NCBI Taxonomy" id="1070528"/>
    <lineage>
        <taxon>unclassified sequences</taxon>
        <taxon>metagenomes</taxon>
        <taxon>organismal metagenomes</taxon>
    </lineage>
</organism>
<reference evidence="1" key="1">
    <citation type="journal article" date="2020" name="Nature">
        <title>Giant virus diversity and host interactions through global metagenomics.</title>
        <authorList>
            <person name="Schulz F."/>
            <person name="Roux S."/>
            <person name="Paez-Espino D."/>
            <person name="Jungbluth S."/>
            <person name="Walsh D.A."/>
            <person name="Denef V.J."/>
            <person name="McMahon K.D."/>
            <person name="Konstantinidis K.T."/>
            <person name="Eloe-Fadrosh E.A."/>
            <person name="Kyrpides N.C."/>
            <person name="Woyke T."/>
        </authorList>
    </citation>
    <scope>NUCLEOTIDE SEQUENCE</scope>
    <source>
        <strain evidence="1">GVMAG-M-3300021120-1</strain>
    </source>
</reference>
<name>A0A6C0CJ52_9ZZZZ</name>